<evidence type="ECO:0000256" key="6">
    <source>
        <dbReference type="ARBA" id="ARBA00023211"/>
    </source>
</evidence>
<dbReference type="Gene3D" id="3.90.1820.10">
    <property type="entry name" value="AglA-like glucosidase"/>
    <property type="match status" value="1"/>
</dbReference>
<evidence type="ECO:0000256" key="1">
    <source>
        <dbReference type="ARBA" id="ARBA00001936"/>
    </source>
</evidence>
<organism evidence="14 15">
    <name type="scientific">Paenibacillus cremeus</name>
    <dbReference type="NCBI Taxonomy" id="2163881"/>
    <lineage>
        <taxon>Bacteria</taxon>
        <taxon>Bacillati</taxon>
        <taxon>Bacillota</taxon>
        <taxon>Bacilli</taxon>
        <taxon>Bacillales</taxon>
        <taxon>Paenibacillaceae</taxon>
        <taxon>Paenibacillus</taxon>
    </lineage>
</organism>
<keyword evidence="5 12" id="KW-0520">NAD</keyword>
<dbReference type="GO" id="GO:0046872">
    <property type="term" value="F:metal ion binding"/>
    <property type="evidence" value="ECO:0007669"/>
    <property type="project" value="UniProtKB-KW"/>
</dbReference>
<dbReference type="InterPro" id="IPR001088">
    <property type="entry name" value="Glyco_hydro_4"/>
</dbReference>
<name>A0A559K0W5_9BACL</name>
<keyword evidence="4 12" id="KW-0378">Hydrolase</keyword>
<dbReference type="Proteomes" id="UP000317036">
    <property type="component" value="Unassembled WGS sequence"/>
</dbReference>
<dbReference type="GO" id="GO:0016616">
    <property type="term" value="F:oxidoreductase activity, acting on the CH-OH group of donors, NAD or NADP as acceptor"/>
    <property type="evidence" value="ECO:0007669"/>
    <property type="project" value="InterPro"/>
</dbReference>
<dbReference type="AlphaFoldDB" id="A0A559K0W5"/>
<sequence length="447" mass="50533">MIKIVLVGGGSVHWSPRLINDLLLTPSLSLQSAEYVIYDLNQEAGLKMADFGNKLARHRGLSCSFHATVEASEALTDAHYVLITISTGDLDAMEYDLLIPDDYRIYQTVGDTVGPGGWARSLRNIPVFVELARSIERYSKNAVVLNYTNPMATLTKTFYQVSNLRTVGLCHGLFEVYAVLMRIFGLESENEIKVRFGGTNHFFWMLDMQIRGEDGYALLKERLNGRSFAEVVKELYDDEAGYNPDKLVSNELFQTYGYLPYVGDTHTSEFLPYYLTQDPSRLANYKLKRKTIEGRRMQRQKYTQRLDVYLSDIETVTTERSRESAADIIAAFESKQDFIDVMNLPNKGQIANLPKDSIVETLGVVNSLGFTPLTVGNLPEPLLNLVLPHVRNQDLIVEAALEGDRDKALYALYSDPLCSHLSYPEVKEMGEKLLKAHNRFMPEGIRL</sequence>
<evidence type="ECO:0000256" key="7">
    <source>
        <dbReference type="ARBA" id="ARBA00023277"/>
    </source>
</evidence>
<dbReference type="PRINTS" id="PR00732">
    <property type="entry name" value="GLHYDRLASE4"/>
</dbReference>
<feature type="binding site" evidence="9">
    <location>
        <position position="281"/>
    </location>
    <ligand>
        <name>substrate</name>
    </ligand>
</feature>
<feature type="domain" description="Glycosyl hydrolase family 4 C-terminal" evidence="13">
    <location>
        <begin position="198"/>
        <end position="417"/>
    </location>
</feature>
<comment type="similarity">
    <text evidence="2 12">Belongs to the glycosyl hydrolase 4 family.</text>
</comment>
<dbReference type="Pfam" id="PF11975">
    <property type="entry name" value="Glyco_hydro_4C"/>
    <property type="match status" value="1"/>
</dbReference>
<feature type="site" description="Increases basicity of active site Tyr" evidence="11">
    <location>
        <position position="111"/>
    </location>
</feature>
<dbReference type="OrthoDB" id="9808275at2"/>
<keyword evidence="10" id="KW-0408">Iron</keyword>
<keyword evidence="8 12" id="KW-0326">Glycosidase</keyword>
<evidence type="ECO:0000256" key="12">
    <source>
        <dbReference type="RuleBase" id="RU361152"/>
    </source>
</evidence>
<feature type="binding site" evidence="10">
    <location>
        <position position="170"/>
    </location>
    <ligand>
        <name>Mn(2+)</name>
        <dbReference type="ChEBI" id="CHEBI:29035"/>
    </ligand>
</feature>
<keyword evidence="15" id="KW-1185">Reference proteome</keyword>
<dbReference type="EMBL" id="VNJI01000053">
    <property type="protein sequence ID" value="TVY05690.1"/>
    <property type="molecule type" value="Genomic_DNA"/>
</dbReference>
<evidence type="ECO:0000256" key="3">
    <source>
        <dbReference type="ARBA" id="ARBA00022723"/>
    </source>
</evidence>
<keyword evidence="6 10" id="KW-0464">Manganese</keyword>
<dbReference type="PANTHER" id="PTHR32092">
    <property type="entry name" value="6-PHOSPHO-BETA-GLUCOSIDASE-RELATED"/>
    <property type="match status" value="1"/>
</dbReference>
<evidence type="ECO:0000256" key="2">
    <source>
        <dbReference type="ARBA" id="ARBA00010141"/>
    </source>
</evidence>
<gene>
    <name evidence="14" type="ORF">FPZ49_28880</name>
</gene>
<dbReference type="RefSeq" id="WP_144853744.1">
    <property type="nucleotide sequence ID" value="NZ_VNJI01000053.1"/>
</dbReference>
<feature type="binding site" evidence="9">
    <location>
        <position position="149"/>
    </location>
    <ligand>
        <name>substrate</name>
    </ligand>
</feature>
<dbReference type="InterPro" id="IPR015955">
    <property type="entry name" value="Lactate_DH/Glyco_Ohase_4_C"/>
</dbReference>
<evidence type="ECO:0000259" key="13">
    <source>
        <dbReference type="Pfam" id="PF11975"/>
    </source>
</evidence>
<keyword evidence="3 10" id="KW-0479">Metal-binding</keyword>
<evidence type="ECO:0000256" key="4">
    <source>
        <dbReference type="ARBA" id="ARBA00022801"/>
    </source>
</evidence>
<protein>
    <recommendedName>
        <fullName evidence="13">Glycosyl hydrolase family 4 C-terminal domain-containing protein</fullName>
    </recommendedName>
</protein>
<evidence type="ECO:0000256" key="11">
    <source>
        <dbReference type="PIRSR" id="PIRSR601088-4"/>
    </source>
</evidence>
<evidence type="ECO:0000256" key="9">
    <source>
        <dbReference type="PIRSR" id="PIRSR601088-2"/>
    </source>
</evidence>
<feature type="binding site" evidence="10">
    <location>
        <position position="201"/>
    </location>
    <ligand>
        <name>Mn(2+)</name>
        <dbReference type="ChEBI" id="CHEBI:29035"/>
    </ligand>
</feature>
<dbReference type="SUPFAM" id="SSF56327">
    <property type="entry name" value="LDH C-terminal domain-like"/>
    <property type="match status" value="1"/>
</dbReference>
<dbReference type="InterPro" id="IPR036291">
    <property type="entry name" value="NAD(P)-bd_dom_sf"/>
</dbReference>
<dbReference type="SUPFAM" id="SSF51735">
    <property type="entry name" value="NAD(P)-binding Rossmann-fold domains"/>
    <property type="match status" value="1"/>
</dbReference>
<evidence type="ECO:0000256" key="10">
    <source>
        <dbReference type="PIRSR" id="PIRSR601088-3"/>
    </source>
</evidence>
<reference evidence="14 15" key="1">
    <citation type="submission" date="2019-07" db="EMBL/GenBank/DDBJ databases">
        <authorList>
            <person name="Kim J."/>
        </authorList>
    </citation>
    <scope>NUCLEOTIDE SEQUENCE [LARGE SCALE GENOMIC DNA]</scope>
    <source>
        <strain evidence="14 15">JC52</strain>
    </source>
</reference>
<proteinExistence type="inferred from homology"/>
<evidence type="ECO:0000313" key="14">
    <source>
        <dbReference type="EMBL" id="TVY05690.1"/>
    </source>
</evidence>
<dbReference type="GO" id="GO:0005975">
    <property type="term" value="P:carbohydrate metabolic process"/>
    <property type="evidence" value="ECO:0007669"/>
    <property type="project" value="InterPro"/>
</dbReference>
<accession>A0A559K0W5</accession>
<dbReference type="PANTHER" id="PTHR32092:SF2">
    <property type="entry name" value="ALPHA-GALACTURONIDASE"/>
    <property type="match status" value="1"/>
</dbReference>
<evidence type="ECO:0000256" key="8">
    <source>
        <dbReference type="ARBA" id="ARBA00023295"/>
    </source>
</evidence>
<dbReference type="InterPro" id="IPR022616">
    <property type="entry name" value="Glyco_hydro_4_C"/>
</dbReference>
<comment type="caution">
    <text evidence="14">The sequence shown here is derived from an EMBL/GenBank/DDBJ whole genome shotgun (WGS) entry which is preliminary data.</text>
</comment>
<dbReference type="InterPro" id="IPR053715">
    <property type="entry name" value="GH4_Enzyme_sf"/>
</dbReference>
<dbReference type="GO" id="GO:0004553">
    <property type="term" value="F:hydrolase activity, hydrolyzing O-glycosyl compounds"/>
    <property type="evidence" value="ECO:0007669"/>
    <property type="project" value="InterPro"/>
</dbReference>
<dbReference type="Pfam" id="PF02056">
    <property type="entry name" value="Glyco_hydro_4"/>
    <property type="match status" value="1"/>
</dbReference>
<comment type="cofactor">
    <cofactor evidence="12">
        <name>NAD(+)</name>
        <dbReference type="ChEBI" id="CHEBI:57540"/>
    </cofactor>
    <text evidence="12">Binds 1 NAD(+) per subunit.</text>
</comment>
<comment type="cofactor">
    <cofactor evidence="1">
        <name>Mn(2+)</name>
        <dbReference type="ChEBI" id="CHEBI:29035"/>
    </cofactor>
</comment>
<keyword evidence="7" id="KW-0119">Carbohydrate metabolism</keyword>
<keyword evidence="10" id="KW-0170">Cobalt</keyword>
<keyword evidence="10" id="KW-0533">Nickel</keyword>
<evidence type="ECO:0000313" key="15">
    <source>
        <dbReference type="Proteomes" id="UP000317036"/>
    </source>
</evidence>
<evidence type="ECO:0000256" key="5">
    <source>
        <dbReference type="ARBA" id="ARBA00023027"/>
    </source>
</evidence>